<dbReference type="AlphaFoldDB" id="A0A9N9GGN0"/>
<dbReference type="InterPro" id="IPR006652">
    <property type="entry name" value="Kelch_1"/>
</dbReference>
<feature type="compositionally biased region" description="Basic residues" evidence="1">
    <location>
        <begin position="449"/>
        <end position="463"/>
    </location>
</feature>
<feature type="non-terminal residue" evidence="3">
    <location>
        <position position="797"/>
    </location>
</feature>
<evidence type="ECO:0000256" key="1">
    <source>
        <dbReference type="SAM" id="MobiDB-lite"/>
    </source>
</evidence>
<evidence type="ECO:0000256" key="2">
    <source>
        <dbReference type="SAM" id="Phobius"/>
    </source>
</evidence>
<protein>
    <submittedName>
        <fullName evidence="3">5940_t:CDS:1</fullName>
    </submittedName>
</protein>
<gene>
    <name evidence="3" type="ORF">POCULU_LOCUS7739</name>
</gene>
<comment type="caution">
    <text evidence="3">The sequence shown here is derived from an EMBL/GenBank/DDBJ whole genome shotgun (WGS) entry which is preliminary data.</text>
</comment>
<feature type="region of interest" description="Disordered" evidence="1">
    <location>
        <begin position="409"/>
        <end position="513"/>
    </location>
</feature>
<evidence type="ECO:0000313" key="4">
    <source>
        <dbReference type="Proteomes" id="UP000789572"/>
    </source>
</evidence>
<evidence type="ECO:0000313" key="3">
    <source>
        <dbReference type="EMBL" id="CAG8606581.1"/>
    </source>
</evidence>
<dbReference type="InterPro" id="IPR015915">
    <property type="entry name" value="Kelch-typ_b-propeller"/>
</dbReference>
<feature type="transmembrane region" description="Helical" evidence="2">
    <location>
        <begin position="21"/>
        <end position="41"/>
    </location>
</feature>
<accession>A0A9N9GGN0</accession>
<dbReference type="Gene3D" id="2.120.10.80">
    <property type="entry name" value="Kelch-type beta propeller"/>
    <property type="match status" value="2"/>
</dbReference>
<sequence length="797" mass="88906">MSLKADSLQTLSFIVYSIRSSLVFLVLLISSTLCLPVNHILPSARCSVVHNDYIYTFGGIQDLSSKSLQQWTLIRARGPFRNSHIEWERVHSDGKTQNLLFAQCVMMGAEMIVVEGMNSKRVTLSEEGNELVPGVQLYNIERGEWSIIRDGRLRFDGMKVSVVNETAVVAIEGVGGEYSAETSNHNSNFMNKGFIWNMEDNRVEFIPLYKIPLISFAGSVVIGKHLYIIGGMVISDTGRNKGTRDIWKFDLTEYEWTLSDISLDTEFITIIAVGYKDESIFVLPGLDSFERTSKGGLRILDITRRSTTIISNPTLPQWGHSMLVLGDQLIIHGGIDDTLCDIHILDIPSLTRQRNTRMRARNNIPQNIIDGNTILITGGNQGKKDKTLLVIGLTTGMIACLSLAMRKKKSIRSKERSEVESGDISTQDTSSSKSGSNDQKGESSSTPRNRLRSLLRLIPKQKRSASSSSSTPSSPASPAQPPVSSYQPPASSQPSTPLIEPPTLSSPIATSSSHVFPVSPRHITSLSNSTSSYDLQDHLSPTISKRPVELITSSRISHFRLPPRFIVLQKKIIQPHVTQSVFPRLFMLFPNPEVDPEDVFSPKKWNTETFGLYVLCEGLSNDNDGIHIPALDEAGYGLDANPLEFIRSIGPYVSIIADLMAAILSADLYNKQRSAKHKSLDVGFDPSFLNDPEEDENRMRRKRIEFFKQLSEMLENLTVEKKLKGKKYLKTLDACQLPAFEAVGKLLKIEWRNHKTSSNNEKSKRDNVEYEKNNATESKNDGGIEKGEITYMCGLFK</sequence>
<dbReference type="Pfam" id="PF01344">
    <property type="entry name" value="Kelch_1"/>
    <property type="match status" value="1"/>
</dbReference>
<feature type="compositionally biased region" description="Basic and acidic residues" evidence="1">
    <location>
        <begin position="761"/>
        <end position="783"/>
    </location>
</feature>
<dbReference type="PANTHER" id="PTHR23244">
    <property type="entry name" value="KELCH REPEAT DOMAIN"/>
    <property type="match status" value="1"/>
</dbReference>
<dbReference type="SUPFAM" id="SSF117281">
    <property type="entry name" value="Kelch motif"/>
    <property type="match status" value="1"/>
</dbReference>
<dbReference type="EMBL" id="CAJVPJ010001880">
    <property type="protein sequence ID" value="CAG8606581.1"/>
    <property type="molecule type" value="Genomic_DNA"/>
</dbReference>
<proteinExistence type="predicted"/>
<feature type="region of interest" description="Disordered" evidence="1">
    <location>
        <begin position="756"/>
        <end position="783"/>
    </location>
</feature>
<keyword evidence="4" id="KW-1185">Reference proteome</keyword>
<name>A0A9N9GGN0_9GLOM</name>
<keyword evidence="2" id="KW-0812">Transmembrane</keyword>
<reference evidence="3" key="1">
    <citation type="submission" date="2021-06" db="EMBL/GenBank/DDBJ databases">
        <authorList>
            <person name="Kallberg Y."/>
            <person name="Tangrot J."/>
            <person name="Rosling A."/>
        </authorList>
    </citation>
    <scope>NUCLEOTIDE SEQUENCE</scope>
    <source>
        <strain evidence="3">IA702</strain>
    </source>
</reference>
<feature type="compositionally biased region" description="Low complexity" evidence="1">
    <location>
        <begin position="464"/>
        <end position="497"/>
    </location>
</feature>
<organism evidence="3 4">
    <name type="scientific">Paraglomus occultum</name>
    <dbReference type="NCBI Taxonomy" id="144539"/>
    <lineage>
        <taxon>Eukaryota</taxon>
        <taxon>Fungi</taxon>
        <taxon>Fungi incertae sedis</taxon>
        <taxon>Mucoromycota</taxon>
        <taxon>Glomeromycotina</taxon>
        <taxon>Glomeromycetes</taxon>
        <taxon>Paraglomerales</taxon>
        <taxon>Paraglomeraceae</taxon>
        <taxon>Paraglomus</taxon>
    </lineage>
</organism>
<dbReference type="PANTHER" id="PTHR23244:SF471">
    <property type="entry name" value="GUANINE NUCLEOTIDE-BINDING PROTEIN SUBUNIT BETA 1-RELATED"/>
    <property type="match status" value="1"/>
</dbReference>
<feature type="compositionally biased region" description="Polar residues" evidence="1">
    <location>
        <begin position="503"/>
        <end position="513"/>
    </location>
</feature>
<feature type="compositionally biased region" description="Low complexity" evidence="1">
    <location>
        <begin position="425"/>
        <end position="438"/>
    </location>
</feature>
<dbReference type="Proteomes" id="UP000789572">
    <property type="component" value="Unassembled WGS sequence"/>
</dbReference>
<keyword evidence="2" id="KW-0472">Membrane</keyword>
<dbReference type="OrthoDB" id="9973021at2759"/>
<keyword evidence="2" id="KW-1133">Transmembrane helix</keyword>